<reference evidence="1 2" key="2">
    <citation type="journal article" date="2017" name="Front. Plant Sci.">
        <title>Gene Classification and Mining of Molecular Markers Useful in Red Clover (Trifolium pratense) Breeding.</title>
        <authorList>
            <person name="Istvanek J."/>
            <person name="Dluhosova J."/>
            <person name="Dluhos P."/>
            <person name="Patkova L."/>
            <person name="Nedelnik J."/>
            <person name="Repkova J."/>
        </authorList>
    </citation>
    <scope>NUCLEOTIDE SEQUENCE [LARGE SCALE GENOMIC DNA]</scope>
    <source>
        <strain evidence="2">cv. Tatra</strain>
        <tissue evidence="1">Young leaves</tissue>
    </source>
</reference>
<evidence type="ECO:0000313" key="1">
    <source>
        <dbReference type="EMBL" id="PNY07585.1"/>
    </source>
</evidence>
<organism evidence="1 2">
    <name type="scientific">Trifolium pratense</name>
    <name type="common">Red clover</name>
    <dbReference type="NCBI Taxonomy" id="57577"/>
    <lineage>
        <taxon>Eukaryota</taxon>
        <taxon>Viridiplantae</taxon>
        <taxon>Streptophyta</taxon>
        <taxon>Embryophyta</taxon>
        <taxon>Tracheophyta</taxon>
        <taxon>Spermatophyta</taxon>
        <taxon>Magnoliopsida</taxon>
        <taxon>eudicotyledons</taxon>
        <taxon>Gunneridae</taxon>
        <taxon>Pentapetalae</taxon>
        <taxon>rosids</taxon>
        <taxon>fabids</taxon>
        <taxon>Fabales</taxon>
        <taxon>Fabaceae</taxon>
        <taxon>Papilionoideae</taxon>
        <taxon>50 kb inversion clade</taxon>
        <taxon>NPAAA clade</taxon>
        <taxon>Hologalegina</taxon>
        <taxon>IRL clade</taxon>
        <taxon>Trifolieae</taxon>
        <taxon>Trifolium</taxon>
    </lineage>
</organism>
<comment type="caution">
    <text evidence="1">The sequence shown here is derived from an EMBL/GenBank/DDBJ whole genome shotgun (WGS) entry which is preliminary data.</text>
</comment>
<dbReference type="Proteomes" id="UP000236291">
    <property type="component" value="Unassembled WGS sequence"/>
</dbReference>
<gene>
    <name evidence="1" type="ORF">L195_g004086</name>
</gene>
<accession>A0A2K3NX30</accession>
<sequence>MKISIGVRKAIIRLQRNFLWGTSVSGRSKIPWVSWRDVCRSKKDGGLGVKNLKLFNLSLLAKWRWRLLEEDKSRWKLVLEAKYNSTPSHLCSRSSDAQGSNNSFEVFQTFPQFLATLISSTTQPSKTCCITSYTLT</sequence>
<protein>
    <submittedName>
        <fullName evidence="1">Ribonuclease H</fullName>
    </submittedName>
</protein>
<reference evidence="1 2" key="1">
    <citation type="journal article" date="2014" name="Am. J. Bot.">
        <title>Genome assembly and annotation for red clover (Trifolium pratense; Fabaceae).</title>
        <authorList>
            <person name="Istvanek J."/>
            <person name="Jaros M."/>
            <person name="Krenek A."/>
            <person name="Repkova J."/>
        </authorList>
    </citation>
    <scope>NUCLEOTIDE SEQUENCE [LARGE SCALE GENOMIC DNA]</scope>
    <source>
        <strain evidence="2">cv. Tatra</strain>
        <tissue evidence="1">Young leaves</tissue>
    </source>
</reference>
<dbReference type="PANTHER" id="PTHR33116:SF78">
    <property type="entry name" value="OS12G0587133 PROTEIN"/>
    <property type="match status" value="1"/>
</dbReference>
<dbReference type="EMBL" id="ASHM01001969">
    <property type="protein sequence ID" value="PNY07585.1"/>
    <property type="molecule type" value="Genomic_DNA"/>
</dbReference>
<name>A0A2K3NX30_TRIPR</name>
<evidence type="ECO:0000313" key="2">
    <source>
        <dbReference type="Proteomes" id="UP000236291"/>
    </source>
</evidence>
<dbReference type="PANTHER" id="PTHR33116">
    <property type="entry name" value="REVERSE TRANSCRIPTASE ZINC-BINDING DOMAIN-CONTAINING PROTEIN-RELATED-RELATED"/>
    <property type="match status" value="1"/>
</dbReference>
<proteinExistence type="predicted"/>
<dbReference type="AlphaFoldDB" id="A0A2K3NX30"/>